<dbReference type="InterPro" id="IPR003738">
    <property type="entry name" value="SRAP"/>
</dbReference>
<dbReference type="STRING" id="935223.SAMN04488131_11365"/>
<dbReference type="OrthoDB" id="9782620at2"/>
<proteinExistence type="predicted"/>
<dbReference type="InterPro" id="IPR036590">
    <property type="entry name" value="SRAP-like"/>
</dbReference>
<sequence length="79" mass="9241">MCFHSKQTILALSVQRRFDATIDNPVEFKPCAHINGFEYPKTPVIIDEKPNIITDYNWGLMPEWAKEEEIKKYTLNAKI</sequence>
<organism evidence="1 2">
    <name type="scientific">Flavobacterium xueshanense</name>
    <dbReference type="NCBI Taxonomy" id="935223"/>
    <lineage>
        <taxon>Bacteria</taxon>
        <taxon>Pseudomonadati</taxon>
        <taxon>Bacteroidota</taxon>
        <taxon>Flavobacteriia</taxon>
        <taxon>Flavobacteriales</taxon>
        <taxon>Flavobacteriaceae</taxon>
        <taxon>Flavobacterium</taxon>
    </lineage>
</organism>
<name>A0A1I2HC28_9FLAO</name>
<evidence type="ECO:0000313" key="1">
    <source>
        <dbReference type="EMBL" id="SFF27212.1"/>
    </source>
</evidence>
<dbReference type="EMBL" id="FONQ01000013">
    <property type="protein sequence ID" value="SFF27212.1"/>
    <property type="molecule type" value="Genomic_DNA"/>
</dbReference>
<dbReference type="GO" id="GO:0003697">
    <property type="term" value="F:single-stranded DNA binding"/>
    <property type="evidence" value="ECO:0007669"/>
    <property type="project" value="InterPro"/>
</dbReference>
<accession>A0A1I2HC28</accession>
<evidence type="ECO:0008006" key="3">
    <source>
        <dbReference type="Google" id="ProtNLM"/>
    </source>
</evidence>
<protein>
    <recommendedName>
        <fullName evidence="3">SOS response associated peptidase (SRAP)</fullName>
    </recommendedName>
</protein>
<dbReference type="SUPFAM" id="SSF143081">
    <property type="entry name" value="BB1717-like"/>
    <property type="match status" value="1"/>
</dbReference>
<dbReference type="Gene3D" id="3.90.1680.10">
    <property type="entry name" value="SOS response associated peptidase-like"/>
    <property type="match status" value="1"/>
</dbReference>
<dbReference type="RefSeq" id="WP_091206856.1">
    <property type="nucleotide sequence ID" value="NZ_FONQ01000013.1"/>
</dbReference>
<evidence type="ECO:0000313" key="2">
    <source>
        <dbReference type="Proteomes" id="UP000198596"/>
    </source>
</evidence>
<dbReference type="Proteomes" id="UP000198596">
    <property type="component" value="Unassembled WGS sequence"/>
</dbReference>
<dbReference type="AlphaFoldDB" id="A0A1I2HC28"/>
<reference evidence="2" key="1">
    <citation type="submission" date="2016-10" db="EMBL/GenBank/DDBJ databases">
        <authorList>
            <person name="Varghese N."/>
            <person name="Submissions S."/>
        </authorList>
    </citation>
    <scope>NUCLEOTIDE SEQUENCE [LARGE SCALE GENOMIC DNA]</scope>
    <source>
        <strain evidence="2">CGMCC 1.9227</strain>
    </source>
</reference>
<gene>
    <name evidence="1" type="ORF">SAMN04488131_11365</name>
</gene>
<keyword evidence="2" id="KW-1185">Reference proteome</keyword>
<dbReference type="GO" id="GO:0106300">
    <property type="term" value="P:protein-DNA covalent cross-linking repair"/>
    <property type="evidence" value="ECO:0007669"/>
    <property type="project" value="InterPro"/>
</dbReference>
<dbReference type="Pfam" id="PF02586">
    <property type="entry name" value="SRAP"/>
    <property type="match status" value="1"/>
</dbReference>